<dbReference type="Proteomes" id="UP000189674">
    <property type="component" value="Chromosome"/>
</dbReference>
<dbReference type="RefSeq" id="WP_169853061.1">
    <property type="nucleotide sequence ID" value="NZ_CP019791.1"/>
</dbReference>
<accession>A0A1U9NKQ2</accession>
<proteinExistence type="predicted"/>
<organism evidence="1 2">
    <name type="scientific">Anaerohalosphaera lusitana</name>
    <dbReference type="NCBI Taxonomy" id="1936003"/>
    <lineage>
        <taxon>Bacteria</taxon>
        <taxon>Pseudomonadati</taxon>
        <taxon>Planctomycetota</taxon>
        <taxon>Phycisphaerae</taxon>
        <taxon>Sedimentisphaerales</taxon>
        <taxon>Anaerohalosphaeraceae</taxon>
        <taxon>Anaerohalosphaera</taxon>
    </lineage>
</organism>
<dbReference type="EMBL" id="CP019791">
    <property type="protein sequence ID" value="AQT68377.1"/>
    <property type="molecule type" value="Genomic_DNA"/>
</dbReference>
<dbReference type="KEGG" id="alus:STSP2_01537"/>
<protein>
    <submittedName>
        <fullName evidence="1">Uncharacterized protein</fullName>
    </submittedName>
</protein>
<reference evidence="2" key="1">
    <citation type="submission" date="2017-02" db="EMBL/GenBank/DDBJ databases">
        <title>Comparative genomics and description of representatives of a novel lineage of planctomycetes thriving in anoxic sediments.</title>
        <authorList>
            <person name="Spring S."/>
            <person name="Bunk B."/>
            <person name="Sproer C."/>
        </authorList>
    </citation>
    <scope>NUCLEOTIDE SEQUENCE [LARGE SCALE GENOMIC DNA]</scope>
    <source>
        <strain evidence="2">ST-NAGAB-D1</strain>
    </source>
</reference>
<dbReference type="AlphaFoldDB" id="A0A1U9NKQ2"/>
<name>A0A1U9NKQ2_9BACT</name>
<keyword evidence="2" id="KW-1185">Reference proteome</keyword>
<sequence>MASMCTTFEQIAGSVNDLDKNGLVNKIMNFDGAFPMDFTEGYLKTLNEDQLRHILASAILTKLKHQA</sequence>
<evidence type="ECO:0000313" key="1">
    <source>
        <dbReference type="EMBL" id="AQT68377.1"/>
    </source>
</evidence>
<evidence type="ECO:0000313" key="2">
    <source>
        <dbReference type="Proteomes" id="UP000189674"/>
    </source>
</evidence>
<gene>
    <name evidence="1" type="ORF">STSP2_01537</name>
</gene>